<dbReference type="KEGG" id="aper:A0U91_10525"/>
<protein>
    <submittedName>
        <fullName evidence="1">Uncharacterized protein</fullName>
    </submittedName>
</protein>
<organism evidence="1 2">
    <name type="scientific">Acetobacter persici</name>
    <dbReference type="NCBI Taxonomy" id="1076596"/>
    <lineage>
        <taxon>Bacteria</taxon>
        <taxon>Pseudomonadati</taxon>
        <taxon>Pseudomonadota</taxon>
        <taxon>Alphaproteobacteria</taxon>
        <taxon>Acetobacterales</taxon>
        <taxon>Acetobacteraceae</taxon>
        <taxon>Acetobacter</taxon>
    </lineage>
</organism>
<dbReference type="EMBL" id="CP014687">
    <property type="protein sequence ID" value="AQT05234.1"/>
    <property type="molecule type" value="Genomic_DNA"/>
</dbReference>
<proteinExistence type="predicted"/>
<dbReference type="Proteomes" id="UP000189055">
    <property type="component" value="Chromosome"/>
</dbReference>
<sequence>MEGRMIPSSFLASRLGFSQVPLEEPAMAIPHALFVFLIESYLRSQPFHEEAYLRSNPDVAEALRAGHIPSAKEHYVTQGYWEERDGACPPFCEDWYLSQNPDVAVAVMQGECPSGAAHYTLYGRREGRCPCPELAPLYAAWQAVSAPAPQRAN</sequence>
<accession>A0A1U9LFL3</accession>
<dbReference type="STRING" id="1076596.A0U91_10525"/>
<dbReference type="AlphaFoldDB" id="A0A1U9LFL3"/>
<evidence type="ECO:0000313" key="1">
    <source>
        <dbReference type="EMBL" id="AQT05234.1"/>
    </source>
</evidence>
<evidence type="ECO:0000313" key="2">
    <source>
        <dbReference type="Proteomes" id="UP000189055"/>
    </source>
</evidence>
<name>A0A1U9LFL3_9PROT</name>
<reference evidence="1 2" key="1">
    <citation type="submission" date="2016-03" db="EMBL/GenBank/DDBJ databases">
        <title>Acetic acid bacteria sequencing.</title>
        <authorList>
            <person name="Brandt J."/>
            <person name="Jakob F."/>
            <person name="Vogel R.F."/>
        </authorList>
    </citation>
    <scope>NUCLEOTIDE SEQUENCE [LARGE SCALE GENOMIC DNA]</scope>
    <source>
        <strain evidence="1 2">TMW2.1084</strain>
    </source>
</reference>
<gene>
    <name evidence="1" type="ORF">A0U91_10525</name>
</gene>